<dbReference type="InterPro" id="IPR008984">
    <property type="entry name" value="SMAD_FHA_dom_sf"/>
</dbReference>
<evidence type="ECO:0000313" key="13">
    <source>
        <dbReference type="Proteomes" id="UP000419144"/>
    </source>
</evidence>
<keyword evidence="1" id="KW-0723">Serine/threonine-protein kinase</keyword>
<evidence type="ECO:0000256" key="9">
    <source>
        <dbReference type="SAM" id="MobiDB-lite"/>
    </source>
</evidence>
<dbReference type="VEuPathDB" id="TriTrypDB:LtaPh_2402200"/>
<evidence type="ECO:0000256" key="2">
    <source>
        <dbReference type="ARBA" id="ARBA00022679"/>
    </source>
</evidence>
<name>A0A640KGM9_LEITA</name>
<dbReference type="OrthoDB" id="40902at2759"/>
<dbReference type="Proteomes" id="UP000419144">
    <property type="component" value="Unassembled WGS sequence"/>
</dbReference>
<dbReference type="InterPro" id="IPR000719">
    <property type="entry name" value="Prot_kinase_dom"/>
</dbReference>
<dbReference type="InterPro" id="IPR030616">
    <property type="entry name" value="Aur-like"/>
</dbReference>
<evidence type="ECO:0000313" key="12">
    <source>
        <dbReference type="EMBL" id="GET88866.1"/>
    </source>
</evidence>
<keyword evidence="2" id="KW-0808">Transferase</keyword>
<dbReference type="Pfam" id="PF00498">
    <property type="entry name" value="FHA"/>
    <property type="match status" value="1"/>
</dbReference>
<sequence length="674" mass="72507">MQICLSTAGQCAQQHDDAHGQQAAVVGVSDDWSLFQRFFARYWHFPFYAVCIPCRCSSCCSARVPAGVLSFSCLICRPSVACPSSAAAIQVIGTPFHRPPGRCRPSPATLHAATLLLECDHTSILCNEYDPMEETSEKLLREPFQANLKRGRSSSYSTERGSPMSPHLGRLRPLPSSSSEGKGAAVSDSEEDPSARRHTTLELFELTPLGGSASTNVRAMRFGVEGLRIGRDPSFCDLVVSLNAVSRLHCVLSVLGDDVFVHDNSFNGTFINGRRVGRGRCSVLHPRDTLSFLNPTLEEASQCGFELTMLSGHSSSSVTAVEGLQRYELGPVLGQGSLAAVRLGIDRETGTPVAIKLIERGRLFYEEAAASLHTEIEMMRSMDHPHVVRVVDAFEGSGCVALVMEYVRGGDLFDYIVGRGRNPFTEAEARYLFGQLLEAILYVHRRSIIHCDLKPENVLVDVVRSSPNDQVGTSCGSEMETAQGLDSLVLKTDGDAALSVVDDHQAEAKAVSPYDVRLKVADFGSARYEGGGAGGTNVETTAAGTPVYAAPELVCIPADGASPQAITSAVDVWSLGVLLYILCSGTVPKPSRSNAVVAFNRSMTHLSALCKDLIARMMTGDATQRPSLFDVCHHPWLDGVTICGAPDNGTLGSEDVLSMTARLSPRCPEAPKRL</sequence>
<dbReference type="GO" id="GO:0005524">
    <property type="term" value="F:ATP binding"/>
    <property type="evidence" value="ECO:0007669"/>
    <property type="project" value="UniProtKB-KW"/>
</dbReference>
<dbReference type="SMART" id="SM00240">
    <property type="entry name" value="FHA"/>
    <property type="match status" value="1"/>
</dbReference>
<evidence type="ECO:0000256" key="7">
    <source>
        <dbReference type="PIRSR" id="PIRSR630616-2"/>
    </source>
</evidence>
<evidence type="ECO:0000256" key="8">
    <source>
        <dbReference type="PIRSR" id="PIRSR630616-3"/>
    </source>
</evidence>
<evidence type="ECO:0000259" key="11">
    <source>
        <dbReference type="PROSITE" id="PS50011"/>
    </source>
</evidence>
<keyword evidence="4 12" id="KW-0418">Kinase</keyword>
<dbReference type="SMART" id="SM00220">
    <property type="entry name" value="S_TKc"/>
    <property type="match status" value="1"/>
</dbReference>
<feature type="domain" description="Protein kinase" evidence="11">
    <location>
        <begin position="327"/>
        <end position="637"/>
    </location>
</feature>
<evidence type="ECO:0000256" key="6">
    <source>
        <dbReference type="PIRSR" id="PIRSR630616-1"/>
    </source>
</evidence>
<gene>
    <name evidence="12" type="ORF">LtaPh_2402200</name>
</gene>
<accession>A0A640KGM9</accession>
<dbReference type="InterPro" id="IPR008271">
    <property type="entry name" value="Ser/Thr_kinase_AS"/>
</dbReference>
<feature type="domain" description="FHA" evidence="10">
    <location>
        <begin position="227"/>
        <end position="276"/>
    </location>
</feature>
<dbReference type="InterPro" id="IPR011009">
    <property type="entry name" value="Kinase-like_dom_sf"/>
</dbReference>
<dbReference type="SUPFAM" id="SSF49879">
    <property type="entry name" value="SMAD/FHA domain"/>
    <property type="match status" value="1"/>
</dbReference>
<dbReference type="PROSITE" id="PS50011">
    <property type="entry name" value="PROTEIN_KINASE_DOM"/>
    <property type="match status" value="1"/>
</dbReference>
<feature type="binding site" evidence="7">
    <location>
        <begin position="456"/>
        <end position="457"/>
    </location>
    <ligand>
        <name>ATP</name>
        <dbReference type="ChEBI" id="CHEBI:30616"/>
    </ligand>
</feature>
<dbReference type="GO" id="GO:0004674">
    <property type="term" value="F:protein serine/threonine kinase activity"/>
    <property type="evidence" value="ECO:0007669"/>
    <property type="project" value="UniProtKB-KW"/>
</dbReference>
<feature type="active site" description="Proton acceptor" evidence="6">
    <location>
        <position position="452"/>
    </location>
</feature>
<keyword evidence="13" id="KW-1185">Reference proteome</keyword>
<evidence type="ECO:0000256" key="1">
    <source>
        <dbReference type="ARBA" id="ARBA00022527"/>
    </source>
</evidence>
<dbReference type="PROSITE" id="PS50006">
    <property type="entry name" value="FHA_DOMAIN"/>
    <property type="match status" value="1"/>
</dbReference>
<protein>
    <submittedName>
        <fullName evidence="12">Protein kinase, putative</fullName>
    </submittedName>
</protein>
<evidence type="ECO:0000259" key="10">
    <source>
        <dbReference type="PROSITE" id="PS50006"/>
    </source>
</evidence>
<feature type="region of interest" description="Disordered" evidence="9">
    <location>
        <begin position="150"/>
        <end position="196"/>
    </location>
</feature>
<dbReference type="SUPFAM" id="SSF56112">
    <property type="entry name" value="Protein kinase-like (PK-like)"/>
    <property type="match status" value="1"/>
</dbReference>
<organism evidence="12 13">
    <name type="scientific">Leishmania tarentolae</name>
    <name type="common">Sauroleishmania tarentolae</name>
    <dbReference type="NCBI Taxonomy" id="5689"/>
    <lineage>
        <taxon>Eukaryota</taxon>
        <taxon>Discoba</taxon>
        <taxon>Euglenozoa</taxon>
        <taxon>Kinetoplastea</taxon>
        <taxon>Metakinetoplastina</taxon>
        <taxon>Trypanosomatida</taxon>
        <taxon>Trypanosomatidae</taxon>
        <taxon>Leishmaniinae</taxon>
        <taxon>Leishmania</taxon>
        <taxon>lizard Leishmania</taxon>
    </lineage>
</organism>
<dbReference type="AlphaFoldDB" id="A0A640KGM9"/>
<dbReference type="InterPro" id="IPR000253">
    <property type="entry name" value="FHA_dom"/>
</dbReference>
<dbReference type="Gene3D" id="1.10.510.10">
    <property type="entry name" value="Transferase(Phosphotransferase) domain 1"/>
    <property type="match status" value="2"/>
</dbReference>
<dbReference type="Gene3D" id="2.60.200.20">
    <property type="match status" value="1"/>
</dbReference>
<keyword evidence="5 7" id="KW-0067">ATP-binding</keyword>
<feature type="cross-link" description="Glycyl lysine isopeptide (Lys-Gly) (interchain with G-Cter in SUMO2)" evidence="8">
    <location>
        <position position="454"/>
    </location>
</feature>
<reference evidence="12" key="1">
    <citation type="submission" date="2019-11" db="EMBL/GenBank/DDBJ databases">
        <title>Leishmania tarentolae CDS.</title>
        <authorList>
            <person name="Goto Y."/>
            <person name="Yamagishi J."/>
        </authorList>
    </citation>
    <scope>NUCLEOTIDE SEQUENCE [LARGE SCALE GENOMIC DNA]</scope>
    <source>
        <strain evidence="12">Parrot Tar II</strain>
    </source>
</reference>
<dbReference type="PANTHER" id="PTHR24350">
    <property type="entry name" value="SERINE/THREONINE-PROTEIN KINASE IAL-RELATED"/>
    <property type="match status" value="1"/>
</dbReference>
<dbReference type="EMBL" id="BLBS01000031">
    <property type="protein sequence ID" value="GET88866.1"/>
    <property type="molecule type" value="Genomic_DNA"/>
</dbReference>
<keyword evidence="3 7" id="KW-0547">Nucleotide-binding</keyword>
<dbReference type="PROSITE" id="PS00108">
    <property type="entry name" value="PROTEIN_KINASE_ST"/>
    <property type="match status" value="1"/>
</dbReference>
<feature type="binding site" evidence="7">
    <location>
        <position position="356"/>
    </location>
    <ligand>
        <name>ATP</name>
        <dbReference type="ChEBI" id="CHEBI:30616"/>
    </ligand>
</feature>
<evidence type="ECO:0000256" key="4">
    <source>
        <dbReference type="ARBA" id="ARBA00022777"/>
    </source>
</evidence>
<evidence type="ECO:0000256" key="5">
    <source>
        <dbReference type="ARBA" id="ARBA00022840"/>
    </source>
</evidence>
<proteinExistence type="predicted"/>
<feature type="compositionally biased region" description="Low complexity" evidence="9">
    <location>
        <begin position="165"/>
        <end position="179"/>
    </location>
</feature>
<dbReference type="Pfam" id="PF00069">
    <property type="entry name" value="Pkinase"/>
    <property type="match status" value="2"/>
</dbReference>
<comment type="caution">
    <text evidence="12">The sequence shown here is derived from an EMBL/GenBank/DDBJ whole genome shotgun (WGS) entry which is preliminary data.</text>
</comment>
<feature type="binding site" evidence="7">
    <location>
        <position position="522"/>
    </location>
    <ligand>
        <name>ATP</name>
        <dbReference type="ChEBI" id="CHEBI:30616"/>
    </ligand>
</feature>
<evidence type="ECO:0000256" key="3">
    <source>
        <dbReference type="ARBA" id="ARBA00022741"/>
    </source>
</evidence>